<evidence type="ECO:0000256" key="3">
    <source>
        <dbReference type="ARBA" id="ARBA00048267"/>
    </source>
</evidence>
<dbReference type="GO" id="GO:0008984">
    <property type="term" value="F:protein-glutamate methylesterase activity"/>
    <property type="evidence" value="ECO:0007669"/>
    <property type="project" value="UniProtKB-EC"/>
</dbReference>
<dbReference type="InterPro" id="IPR035909">
    <property type="entry name" value="CheB_C"/>
</dbReference>
<gene>
    <name evidence="6" type="ORF">UN63_08050</name>
</gene>
<reference evidence="7" key="1">
    <citation type="submission" date="2016-11" db="EMBL/GenBank/DDBJ databases">
        <authorList>
            <person name="Sisinthy S."/>
            <person name="Ara S."/>
            <person name="Gundlapally S.R."/>
        </authorList>
    </citation>
    <scope>NUCLEOTIDE SEQUENCE [LARGE SCALE GENOMIC DNA]</scope>
    <source>
        <strain evidence="7">V1-41</strain>
    </source>
</reference>
<dbReference type="CDD" id="cd16433">
    <property type="entry name" value="CheB"/>
    <property type="match status" value="1"/>
</dbReference>
<evidence type="ECO:0000313" key="6">
    <source>
        <dbReference type="EMBL" id="PPL16674.1"/>
    </source>
</evidence>
<evidence type="ECO:0000259" key="5">
    <source>
        <dbReference type="PROSITE" id="PS50122"/>
    </source>
</evidence>
<sequence>MNRPCDAVVIGGSAGAIQALPILLGQLPADFALPVIVVLHRLEGVVGHLDRYLGQHCALPVTEAEDKQPLQGGHVYLAPAGYHLLLEQQGHFSLSVDARVSYSRPSIDVLFESAADVYADRLAGIILTGANSDGSTGLARLKAAGGLAIVQDPDTAMADFMPRAALKTTQADQILGLQDIARLLSQLAPE</sequence>
<evidence type="ECO:0000256" key="2">
    <source>
        <dbReference type="ARBA" id="ARBA00039140"/>
    </source>
</evidence>
<protein>
    <recommendedName>
        <fullName evidence="2">protein-glutamate methylesterase</fullName>
        <ecNumber evidence="2">3.1.1.61</ecNumber>
    </recommendedName>
</protein>
<evidence type="ECO:0000313" key="7">
    <source>
        <dbReference type="Proteomes" id="UP000242231"/>
    </source>
</evidence>
<dbReference type="GO" id="GO:0005737">
    <property type="term" value="C:cytoplasm"/>
    <property type="evidence" value="ECO:0007669"/>
    <property type="project" value="InterPro"/>
</dbReference>
<organism evidence="6 7">
    <name type="scientific">Oceanisphaera arctica</name>
    <dbReference type="NCBI Taxonomy" id="641510"/>
    <lineage>
        <taxon>Bacteria</taxon>
        <taxon>Pseudomonadati</taxon>
        <taxon>Pseudomonadota</taxon>
        <taxon>Gammaproteobacteria</taxon>
        <taxon>Aeromonadales</taxon>
        <taxon>Aeromonadaceae</taxon>
        <taxon>Oceanisphaera</taxon>
    </lineage>
</organism>
<keyword evidence="4" id="KW-0145">Chemotaxis</keyword>
<feature type="active site" evidence="4">
    <location>
        <position position="40"/>
    </location>
</feature>
<proteinExistence type="predicted"/>
<keyword evidence="1 4" id="KW-0378">Hydrolase</keyword>
<dbReference type="PROSITE" id="PS50122">
    <property type="entry name" value="CHEB"/>
    <property type="match status" value="1"/>
</dbReference>
<dbReference type="Gene3D" id="3.40.50.180">
    <property type="entry name" value="Methylesterase CheB, C-terminal domain"/>
    <property type="match status" value="1"/>
</dbReference>
<dbReference type="GO" id="GO:0000156">
    <property type="term" value="F:phosphorelay response regulator activity"/>
    <property type="evidence" value="ECO:0007669"/>
    <property type="project" value="InterPro"/>
</dbReference>
<comment type="catalytic activity">
    <reaction evidence="3">
        <text>[protein]-L-glutamate 5-O-methyl ester + H2O = L-glutamyl-[protein] + methanol + H(+)</text>
        <dbReference type="Rhea" id="RHEA:23236"/>
        <dbReference type="Rhea" id="RHEA-COMP:10208"/>
        <dbReference type="Rhea" id="RHEA-COMP:10311"/>
        <dbReference type="ChEBI" id="CHEBI:15377"/>
        <dbReference type="ChEBI" id="CHEBI:15378"/>
        <dbReference type="ChEBI" id="CHEBI:17790"/>
        <dbReference type="ChEBI" id="CHEBI:29973"/>
        <dbReference type="ChEBI" id="CHEBI:82795"/>
        <dbReference type="EC" id="3.1.1.61"/>
    </reaction>
</comment>
<dbReference type="Proteomes" id="UP000242231">
    <property type="component" value="Unassembled WGS sequence"/>
</dbReference>
<feature type="active site" evidence="4">
    <location>
        <position position="13"/>
    </location>
</feature>
<evidence type="ECO:0000256" key="4">
    <source>
        <dbReference type="PROSITE-ProRule" id="PRU00050"/>
    </source>
</evidence>
<keyword evidence="7" id="KW-1185">Reference proteome</keyword>
<dbReference type="InterPro" id="IPR000673">
    <property type="entry name" value="Sig_transdc_resp-reg_Me-estase"/>
</dbReference>
<accession>A0A2P5TML1</accession>
<evidence type="ECO:0000256" key="1">
    <source>
        <dbReference type="ARBA" id="ARBA00022801"/>
    </source>
</evidence>
<comment type="caution">
    <text evidence="6">The sequence shown here is derived from an EMBL/GenBank/DDBJ whole genome shotgun (WGS) entry which is preliminary data.</text>
</comment>
<dbReference type="Pfam" id="PF01339">
    <property type="entry name" value="CheB_methylest"/>
    <property type="match status" value="1"/>
</dbReference>
<dbReference type="AlphaFoldDB" id="A0A2P5TML1"/>
<dbReference type="SUPFAM" id="SSF52738">
    <property type="entry name" value="Methylesterase CheB, C-terminal domain"/>
    <property type="match status" value="1"/>
</dbReference>
<dbReference type="EMBL" id="MPZM01000013">
    <property type="protein sequence ID" value="PPL16674.1"/>
    <property type="molecule type" value="Genomic_DNA"/>
</dbReference>
<dbReference type="OrthoDB" id="9793421at2"/>
<dbReference type="PANTHER" id="PTHR42872:SF6">
    <property type="entry name" value="PROTEIN-GLUTAMATE METHYLESTERASE_PROTEIN-GLUTAMINE GLUTAMINASE"/>
    <property type="match status" value="1"/>
</dbReference>
<dbReference type="PANTHER" id="PTHR42872">
    <property type="entry name" value="PROTEIN-GLUTAMATE METHYLESTERASE/PROTEIN-GLUTAMINE GLUTAMINASE"/>
    <property type="match status" value="1"/>
</dbReference>
<feature type="domain" description="CheB-type methylesterase" evidence="5">
    <location>
        <begin position="8"/>
        <end position="190"/>
    </location>
</feature>
<dbReference type="RefSeq" id="WP_104486265.1">
    <property type="nucleotide sequence ID" value="NZ_BMYB01000014.1"/>
</dbReference>
<dbReference type="GO" id="GO:0006935">
    <property type="term" value="P:chemotaxis"/>
    <property type="evidence" value="ECO:0007669"/>
    <property type="project" value="UniProtKB-UniRule"/>
</dbReference>
<feature type="active site" evidence="4">
    <location>
        <position position="133"/>
    </location>
</feature>
<name>A0A2P5TML1_9GAMM</name>
<dbReference type="EC" id="3.1.1.61" evidence="2"/>